<dbReference type="Proteomes" id="UP000297065">
    <property type="component" value="Chromosome"/>
</dbReference>
<dbReference type="SUPFAM" id="SSF53474">
    <property type="entry name" value="alpha/beta-Hydrolases"/>
    <property type="match status" value="1"/>
</dbReference>
<dbReference type="Gene3D" id="3.40.50.1820">
    <property type="entry name" value="alpha/beta hydrolase"/>
    <property type="match status" value="1"/>
</dbReference>
<gene>
    <name evidence="2" type="ORF">DDIC_10515</name>
</gene>
<dbReference type="InterPro" id="IPR029058">
    <property type="entry name" value="AB_hydrolase_fold"/>
</dbReference>
<accession>A0A4P7UKL1</accession>
<protein>
    <submittedName>
        <fullName evidence="2">Alpha/beta fold hydrolase</fullName>
    </submittedName>
</protein>
<dbReference type="GO" id="GO:0016787">
    <property type="term" value="F:hydrolase activity"/>
    <property type="evidence" value="ECO:0007669"/>
    <property type="project" value="UniProtKB-KW"/>
</dbReference>
<dbReference type="EMBL" id="CP036295">
    <property type="protein sequence ID" value="QCC86297.1"/>
    <property type="molecule type" value="Genomic_DNA"/>
</dbReference>
<reference evidence="2 3" key="1">
    <citation type="submission" date="2019-02" db="EMBL/GenBank/DDBJ databases">
        <title>Complete Genome Sequence of Desulfovibrio desulfuricans IC1, a Sulfonate Utilizing Anaerobe.</title>
        <authorList>
            <person name="Day L.A."/>
            <person name="De Leon K.B."/>
            <person name="Wall J.D."/>
        </authorList>
    </citation>
    <scope>NUCLEOTIDE SEQUENCE [LARGE SCALE GENOMIC DNA]</scope>
    <source>
        <strain evidence="2 3">IC1</strain>
    </source>
</reference>
<proteinExistence type="predicted"/>
<sequence>MRCLLLHGLGGSPFEVRPVADALIEAGHATVCPVLPGHAATESDYLSSSYSQWLQCARAAYAAQCDLGPVLLGGYSLGGLLALDLALEAAKGLAPQPMGLLLLATPLFLWRPLPFFAADWRIPLLPVWNRLQPVRRVPCRSAASRTAAPWQGHETLCSYRHLRQMQLAQQRIRAGLGRLAAPLCVIQLQSDGVCPPFNAFYLAGHCGSREVGVHILRVSSPHGGHLPATHAESSRRVAAIAAGFASGLAAGKACKIGPQRI</sequence>
<keyword evidence="2" id="KW-0378">Hydrolase</keyword>
<feature type="domain" description="AB hydrolase-1" evidence="1">
    <location>
        <begin position="4"/>
        <end position="229"/>
    </location>
</feature>
<evidence type="ECO:0000313" key="3">
    <source>
        <dbReference type="Proteomes" id="UP000297065"/>
    </source>
</evidence>
<dbReference type="Pfam" id="PF12697">
    <property type="entry name" value="Abhydrolase_6"/>
    <property type="match status" value="1"/>
</dbReference>
<name>A0A4P7UKL1_DESDE</name>
<dbReference type="OrthoDB" id="9786110at2"/>
<evidence type="ECO:0000313" key="2">
    <source>
        <dbReference type="EMBL" id="QCC86297.1"/>
    </source>
</evidence>
<dbReference type="AlphaFoldDB" id="A0A4P7UKL1"/>
<dbReference type="InterPro" id="IPR000073">
    <property type="entry name" value="AB_hydrolase_1"/>
</dbReference>
<evidence type="ECO:0000259" key="1">
    <source>
        <dbReference type="Pfam" id="PF12697"/>
    </source>
</evidence>
<organism evidence="2 3">
    <name type="scientific">Desulfovibrio desulfuricans</name>
    <dbReference type="NCBI Taxonomy" id="876"/>
    <lineage>
        <taxon>Bacteria</taxon>
        <taxon>Pseudomonadati</taxon>
        <taxon>Thermodesulfobacteriota</taxon>
        <taxon>Desulfovibrionia</taxon>
        <taxon>Desulfovibrionales</taxon>
        <taxon>Desulfovibrionaceae</taxon>
        <taxon>Desulfovibrio</taxon>
    </lineage>
</organism>